<evidence type="ECO:0000256" key="1">
    <source>
        <dbReference type="ARBA" id="ARBA00022741"/>
    </source>
</evidence>
<reference evidence="5 6" key="1">
    <citation type="journal article" date="2013" name="ISME J.">
        <title>Metabolic model for the filamentous 'Candidatus Microthrix parvicella' based on genomic and metagenomic analyses.</title>
        <authorList>
            <person name="Jon McIlroy S."/>
            <person name="Kristiansen R."/>
            <person name="Albertsen M."/>
            <person name="Michael Karst S."/>
            <person name="Rossetti S."/>
            <person name="Lund Nielsen J."/>
            <person name="Tandoi V."/>
            <person name="James Seviour R."/>
            <person name="Nielsen P.H."/>
        </authorList>
    </citation>
    <scope>NUCLEOTIDE SEQUENCE [LARGE SCALE GENOMIC DNA]</scope>
    <source>
        <strain evidence="5 6">RN1</strain>
    </source>
</reference>
<dbReference type="eggNOG" id="COG1022">
    <property type="taxonomic scope" value="Bacteria"/>
</dbReference>
<feature type="region of interest" description="Disordered" evidence="3">
    <location>
        <begin position="1"/>
        <end position="25"/>
    </location>
</feature>
<accession>R4YX42</accession>
<dbReference type="InterPro" id="IPR042099">
    <property type="entry name" value="ANL_N_sf"/>
</dbReference>
<keyword evidence="6" id="KW-1185">Reference proteome</keyword>
<feature type="domain" description="AMP-dependent synthetase/ligase" evidence="4">
    <location>
        <begin position="44"/>
        <end position="443"/>
    </location>
</feature>
<evidence type="ECO:0000313" key="5">
    <source>
        <dbReference type="EMBL" id="CCM62708.1"/>
    </source>
</evidence>
<keyword evidence="2" id="KW-0067">ATP-binding</keyword>
<comment type="caution">
    <text evidence="5">The sequence shown here is derived from an EMBL/GenBank/DDBJ whole genome shotgun (WGS) entry which is preliminary data.</text>
</comment>
<dbReference type="SUPFAM" id="SSF56801">
    <property type="entry name" value="Acetyl-CoA synthetase-like"/>
    <property type="match status" value="1"/>
</dbReference>
<proteinExistence type="predicted"/>
<dbReference type="PANTHER" id="PTHR43272:SF33">
    <property type="entry name" value="AMP-BINDING DOMAIN-CONTAINING PROTEIN-RELATED"/>
    <property type="match status" value="1"/>
</dbReference>
<organism evidence="5 6">
    <name type="scientific">Candidatus Neomicrothrix parvicella RN1</name>
    <dbReference type="NCBI Taxonomy" id="1229780"/>
    <lineage>
        <taxon>Bacteria</taxon>
        <taxon>Bacillati</taxon>
        <taxon>Actinomycetota</taxon>
        <taxon>Acidimicrobiia</taxon>
        <taxon>Acidimicrobiales</taxon>
        <taxon>Microthrixaceae</taxon>
        <taxon>Candidatus Neomicrothrix</taxon>
    </lineage>
</organism>
<dbReference type="Pfam" id="PF00501">
    <property type="entry name" value="AMP-binding"/>
    <property type="match status" value="1"/>
</dbReference>
<dbReference type="Proteomes" id="UP000018291">
    <property type="component" value="Unassembled WGS sequence"/>
</dbReference>
<dbReference type="STRING" id="1229780.BN381_130266"/>
<dbReference type="HOGENOM" id="CLU_000022_45_5_11"/>
<dbReference type="EMBL" id="CANL01000005">
    <property type="protein sequence ID" value="CCM62708.1"/>
    <property type="molecule type" value="Genomic_DNA"/>
</dbReference>
<evidence type="ECO:0000256" key="3">
    <source>
        <dbReference type="SAM" id="MobiDB-lite"/>
    </source>
</evidence>
<dbReference type="InterPro" id="IPR020845">
    <property type="entry name" value="AMP-binding_CS"/>
</dbReference>
<dbReference type="PROSITE" id="PS00455">
    <property type="entry name" value="AMP_BINDING"/>
    <property type="match status" value="1"/>
</dbReference>
<evidence type="ECO:0000259" key="4">
    <source>
        <dbReference type="Pfam" id="PF00501"/>
    </source>
</evidence>
<name>R4YX42_9ACTN</name>
<gene>
    <name evidence="5" type="ORF">BN381_130266</name>
</gene>
<dbReference type="AlphaFoldDB" id="R4YX42"/>
<evidence type="ECO:0000313" key="6">
    <source>
        <dbReference type="Proteomes" id="UP000018291"/>
    </source>
</evidence>
<dbReference type="GO" id="GO:0005524">
    <property type="term" value="F:ATP binding"/>
    <property type="evidence" value="ECO:0007669"/>
    <property type="project" value="UniProtKB-KW"/>
</dbReference>
<dbReference type="InterPro" id="IPR000873">
    <property type="entry name" value="AMP-dep_synth/lig_dom"/>
</dbReference>
<keyword evidence="5" id="KW-0436">Ligase</keyword>
<dbReference type="Pfam" id="PF23562">
    <property type="entry name" value="AMP-binding_C_3"/>
    <property type="match status" value="1"/>
</dbReference>
<dbReference type="Gene3D" id="3.40.50.12780">
    <property type="entry name" value="N-terminal domain of ligase-like"/>
    <property type="match status" value="1"/>
</dbReference>
<dbReference type="PANTHER" id="PTHR43272">
    <property type="entry name" value="LONG-CHAIN-FATTY-ACID--COA LIGASE"/>
    <property type="match status" value="1"/>
</dbReference>
<sequence length="615" mass="65994">MTTTDAVPEPVAGRGGTHGQRQVSGSHLAPLAPNAHLLEPLIERAAIDPDRVVAAVREGSGFRNVTASEFHGRVRAMAKGLIASEVAPGDRVALMSGTRLEWLMVDYAILAVGAATVPIYETSAADQVSWILADSGAVLAVAETSNMAELIDGSVVDPEVACGEVLVIDGAGLDDLAAKGSEVADEELDRRIAALTIDDLATLVYTSGTTGRPKGCMLTHGNLRANVKQNLDAVASMLGPDERSLLFLPLAHTYAKIIALVGSEYGIKGTFSSGIANLPEELALSSPTMVVAVPRVFEKVFSTAQQRAEAGNVGPIFDRATEVAIRYSRQRAEGSVGWLTRAEHALFDRLVYRKVRDGFGGSMRFAFSGGSPLGERLAHFFDGVGVRIFEGYGLTETGPVLAVNRVDAWRPGTVGRPVAGTSLRLAEDGEVEAKGPQVFRGYWNNEEATREVLADDGWFNTGDVGRIEDGFLRIVGRKKELIVTAGGKNVAPEPMEDQLRAHSLISQAMVVGDNRRFIAAVVTIDEEAFDAWWPGDPNHEISVAEAVDHHDLLAEVQHAVDAVNAKVSRAESIRKFAILPKDLTVEDGEITPTLKVRRAIVAQHYEHVIDEMYAT</sequence>
<protein>
    <submittedName>
        <fullName evidence="5">Putative long-chain-fatty-acid--CoA ligase</fullName>
        <ecNumber evidence="5">6.2.1.3</ecNumber>
    </submittedName>
</protein>
<evidence type="ECO:0000256" key="2">
    <source>
        <dbReference type="ARBA" id="ARBA00022840"/>
    </source>
</evidence>
<keyword evidence="1" id="KW-0547">Nucleotide-binding</keyword>
<dbReference type="GO" id="GO:0004467">
    <property type="term" value="F:long-chain fatty acid-CoA ligase activity"/>
    <property type="evidence" value="ECO:0007669"/>
    <property type="project" value="UniProtKB-EC"/>
</dbReference>
<dbReference type="GO" id="GO:0016020">
    <property type="term" value="C:membrane"/>
    <property type="evidence" value="ECO:0007669"/>
    <property type="project" value="TreeGrafter"/>
</dbReference>
<dbReference type="CDD" id="cd05907">
    <property type="entry name" value="VL_LC_FACS_like"/>
    <property type="match status" value="1"/>
</dbReference>
<dbReference type="EC" id="6.2.1.3" evidence="5"/>